<evidence type="ECO:0000313" key="2">
    <source>
        <dbReference type="Proteomes" id="UP000325945"/>
    </source>
</evidence>
<gene>
    <name evidence="1" type="ORF">BDV39DRAFT_185059</name>
</gene>
<dbReference type="Proteomes" id="UP000325945">
    <property type="component" value="Unassembled WGS sequence"/>
</dbReference>
<organism evidence="1 2">
    <name type="scientific">Aspergillus sergii</name>
    <dbReference type="NCBI Taxonomy" id="1034303"/>
    <lineage>
        <taxon>Eukaryota</taxon>
        <taxon>Fungi</taxon>
        <taxon>Dikarya</taxon>
        <taxon>Ascomycota</taxon>
        <taxon>Pezizomycotina</taxon>
        <taxon>Eurotiomycetes</taxon>
        <taxon>Eurotiomycetidae</taxon>
        <taxon>Eurotiales</taxon>
        <taxon>Aspergillaceae</taxon>
        <taxon>Aspergillus</taxon>
        <taxon>Aspergillus subgen. Circumdati</taxon>
    </lineage>
</organism>
<dbReference type="EMBL" id="ML741860">
    <property type="protein sequence ID" value="KAE8321765.1"/>
    <property type="molecule type" value="Genomic_DNA"/>
</dbReference>
<evidence type="ECO:0000313" key="1">
    <source>
        <dbReference type="EMBL" id="KAE8321765.1"/>
    </source>
</evidence>
<reference evidence="2" key="1">
    <citation type="submission" date="2019-04" db="EMBL/GenBank/DDBJ databases">
        <title>Friends and foes A comparative genomics studyof 23 Aspergillus species from section Flavi.</title>
        <authorList>
            <consortium name="DOE Joint Genome Institute"/>
            <person name="Kjaerbolling I."/>
            <person name="Vesth T."/>
            <person name="Frisvad J.C."/>
            <person name="Nybo J.L."/>
            <person name="Theobald S."/>
            <person name="Kildgaard S."/>
            <person name="Isbrandt T."/>
            <person name="Kuo A."/>
            <person name="Sato A."/>
            <person name="Lyhne E.K."/>
            <person name="Kogle M.E."/>
            <person name="Wiebenga A."/>
            <person name="Kun R.S."/>
            <person name="Lubbers R.J."/>
            <person name="Makela M.R."/>
            <person name="Barry K."/>
            <person name="Chovatia M."/>
            <person name="Clum A."/>
            <person name="Daum C."/>
            <person name="Haridas S."/>
            <person name="He G."/>
            <person name="LaButti K."/>
            <person name="Lipzen A."/>
            <person name="Mondo S."/>
            <person name="Riley R."/>
            <person name="Salamov A."/>
            <person name="Simmons B.A."/>
            <person name="Magnuson J.K."/>
            <person name="Henrissat B."/>
            <person name="Mortensen U.H."/>
            <person name="Larsen T.O."/>
            <person name="Devries R.P."/>
            <person name="Grigoriev I.V."/>
            <person name="Machida M."/>
            <person name="Baker S.E."/>
            <person name="Andersen M.R."/>
        </authorList>
    </citation>
    <scope>NUCLEOTIDE SEQUENCE [LARGE SCALE GENOMIC DNA]</scope>
    <source>
        <strain evidence="2">CBS 130017</strain>
    </source>
</reference>
<dbReference type="AlphaFoldDB" id="A0A5N6WLM8"/>
<proteinExistence type="predicted"/>
<name>A0A5N6WLM8_9EURO</name>
<accession>A0A5N6WLM8</accession>
<sequence>MLQFQLTETLNPEMYATKASIRDPASRLAVSIKGKGAMVTTLSGSRMMARKP</sequence>
<keyword evidence="2" id="KW-1185">Reference proteome</keyword>
<protein>
    <submittedName>
        <fullName evidence="1">Uncharacterized protein</fullName>
    </submittedName>
</protein>